<keyword evidence="4" id="KW-0678">Repressor</keyword>
<comment type="function">
    <text evidence="4">A translational regulator that binds mRNA to regulate translation initiation and/or mRNA stability. Usually binds in the 5'-UTR at or near the Shine-Dalgarno sequence preventing ribosome-binding, thus repressing translation. Its main target seems to be the major flagellin gene, while its function is anatagonized by FliW.</text>
</comment>
<keyword evidence="4" id="KW-1005">Bacterial flagellum biogenesis</keyword>
<comment type="subcellular location">
    <subcellularLocation>
        <location evidence="4">Cytoplasm</location>
    </subcellularLocation>
</comment>
<evidence type="ECO:0000256" key="3">
    <source>
        <dbReference type="ARBA" id="ARBA00022884"/>
    </source>
</evidence>
<comment type="similarity">
    <text evidence="4">Belongs to the CsrA/RsmA family.</text>
</comment>
<dbReference type="NCBIfam" id="TIGR00202">
    <property type="entry name" value="csrA"/>
    <property type="match status" value="1"/>
</dbReference>
<evidence type="ECO:0000313" key="6">
    <source>
        <dbReference type="Proteomes" id="UP000680638"/>
    </source>
</evidence>
<keyword evidence="1 4" id="KW-0963">Cytoplasm</keyword>
<evidence type="ECO:0000313" key="5">
    <source>
        <dbReference type="EMBL" id="GIO67582.1"/>
    </source>
</evidence>
<organism evidence="5 6">
    <name type="scientific">Paenibacillus cookii</name>
    <dbReference type="NCBI Taxonomy" id="157839"/>
    <lineage>
        <taxon>Bacteria</taxon>
        <taxon>Bacillati</taxon>
        <taxon>Bacillota</taxon>
        <taxon>Bacilli</taxon>
        <taxon>Bacillales</taxon>
        <taxon>Paenibacillaceae</taxon>
        <taxon>Paenibacillus</taxon>
    </lineage>
</organism>
<name>A0ABQ4LWC7_9BACL</name>
<dbReference type="SUPFAM" id="SSF117130">
    <property type="entry name" value="CsrA-like"/>
    <property type="match status" value="1"/>
</dbReference>
<dbReference type="RefSeq" id="WP_212949843.1">
    <property type="nucleotide sequence ID" value="NZ_BORW01000010.1"/>
</dbReference>
<keyword evidence="3 4" id="KW-0694">RNA-binding</keyword>
<accession>A0ABQ4LWC7</accession>
<dbReference type="PANTHER" id="PTHR34984">
    <property type="entry name" value="CARBON STORAGE REGULATOR"/>
    <property type="match status" value="1"/>
</dbReference>
<gene>
    <name evidence="4 5" type="primary">csrA</name>
    <name evidence="5" type="ORF">J21TS3_24030</name>
</gene>
<keyword evidence="6" id="KW-1185">Reference proteome</keyword>
<keyword evidence="2 4" id="KW-0810">Translation regulation</keyword>
<evidence type="ECO:0000256" key="1">
    <source>
        <dbReference type="ARBA" id="ARBA00022490"/>
    </source>
</evidence>
<sequence>MLVLSRKRGESILINNEIEIFVASVDGESVKLGIKAPESVVILRKELVDEVKESNREASSGTPDLLLKLKK</sequence>
<dbReference type="InterPro" id="IPR003751">
    <property type="entry name" value="CsrA"/>
</dbReference>
<protein>
    <recommendedName>
        <fullName evidence="4">Translational regulator CsrA</fullName>
    </recommendedName>
</protein>
<proteinExistence type="inferred from homology"/>
<evidence type="ECO:0000256" key="2">
    <source>
        <dbReference type="ARBA" id="ARBA00022845"/>
    </source>
</evidence>
<dbReference type="InterPro" id="IPR036107">
    <property type="entry name" value="CsrA_sf"/>
</dbReference>
<dbReference type="HAMAP" id="MF_00167">
    <property type="entry name" value="CsrA"/>
    <property type="match status" value="1"/>
</dbReference>
<comment type="caution">
    <text evidence="5">The sequence shown here is derived from an EMBL/GenBank/DDBJ whole genome shotgun (WGS) entry which is preliminary data.</text>
</comment>
<reference evidence="5 6" key="1">
    <citation type="submission" date="2021-03" db="EMBL/GenBank/DDBJ databases">
        <title>Antimicrobial resistance genes in bacteria isolated from Japanese honey, and their potential for conferring macrolide and lincosamide resistance in the American foulbrood pathogen Paenibacillus larvae.</title>
        <authorList>
            <person name="Okamoto M."/>
            <person name="Kumagai M."/>
            <person name="Kanamori H."/>
            <person name="Takamatsu D."/>
        </authorList>
    </citation>
    <scope>NUCLEOTIDE SEQUENCE [LARGE SCALE GENOMIC DNA]</scope>
    <source>
        <strain evidence="5 6">J21TS3</strain>
    </source>
</reference>
<comment type="subunit">
    <text evidence="4">Homodimer; the beta-strands of each monomer intercalate to form a hydrophobic core, while the alpha-helices form wings that extend away from the core.</text>
</comment>
<evidence type="ECO:0000256" key="4">
    <source>
        <dbReference type="HAMAP-Rule" id="MF_00167"/>
    </source>
</evidence>
<dbReference type="PANTHER" id="PTHR34984:SF1">
    <property type="entry name" value="CARBON STORAGE REGULATOR"/>
    <property type="match status" value="1"/>
</dbReference>
<dbReference type="EMBL" id="BORW01000010">
    <property type="protein sequence ID" value="GIO67582.1"/>
    <property type="molecule type" value="Genomic_DNA"/>
</dbReference>
<dbReference type="Gene3D" id="2.60.40.4380">
    <property type="entry name" value="Translational regulator CsrA"/>
    <property type="match status" value="1"/>
</dbReference>
<dbReference type="Pfam" id="PF02599">
    <property type="entry name" value="CsrA"/>
    <property type="match status" value="1"/>
</dbReference>
<dbReference type="Proteomes" id="UP000680638">
    <property type="component" value="Unassembled WGS sequence"/>
</dbReference>